<protein>
    <submittedName>
        <fullName evidence="1">Uncharacterized protein</fullName>
    </submittedName>
</protein>
<evidence type="ECO:0000313" key="1">
    <source>
        <dbReference type="EMBL" id="MQM17511.1"/>
    </source>
</evidence>
<organism evidence="1 2">
    <name type="scientific">Colocasia esculenta</name>
    <name type="common">Wild taro</name>
    <name type="synonym">Arum esculentum</name>
    <dbReference type="NCBI Taxonomy" id="4460"/>
    <lineage>
        <taxon>Eukaryota</taxon>
        <taxon>Viridiplantae</taxon>
        <taxon>Streptophyta</taxon>
        <taxon>Embryophyta</taxon>
        <taxon>Tracheophyta</taxon>
        <taxon>Spermatophyta</taxon>
        <taxon>Magnoliopsida</taxon>
        <taxon>Liliopsida</taxon>
        <taxon>Araceae</taxon>
        <taxon>Aroideae</taxon>
        <taxon>Colocasieae</taxon>
        <taxon>Colocasia</taxon>
    </lineage>
</organism>
<proteinExistence type="predicted"/>
<gene>
    <name evidence="1" type="ORF">Taro_050485</name>
</gene>
<accession>A0A843XE23</accession>
<name>A0A843XE23_COLES</name>
<dbReference type="AlphaFoldDB" id="A0A843XE23"/>
<sequence length="78" mass="8408">MRSFLAKQLLQGALSSAKSGSPSATAGSWRPIPFSVLVVQMQRLSELPVYFSGKTVSGASEISKAQFCKLLKQVYLSL</sequence>
<dbReference type="Proteomes" id="UP000652761">
    <property type="component" value="Unassembled WGS sequence"/>
</dbReference>
<dbReference type="EMBL" id="NMUH01007595">
    <property type="protein sequence ID" value="MQM17511.1"/>
    <property type="molecule type" value="Genomic_DNA"/>
</dbReference>
<comment type="caution">
    <text evidence="1">The sequence shown here is derived from an EMBL/GenBank/DDBJ whole genome shotgun (WGS) entry which is preliminary data.</text>
</comment>
<keyword evidence="2" id="KW-1185">Reference proteome</keyword>
<reference evidence="1" key="1">
    <citation type="submission" date="2017-07" db="EMBL/GenBank/DDBJ databases">
        <title>Taro Niue Genome Assembly and Annotation.</title>
        <authorList>
            <person name="Atibalentja N."/>
            <person name="Keating K."/>
            <person name="Fields C.J."/>
        </authorList>
    </citation>
    <scope>NUCLEOTIDE SEQUENCE</scope>
    <source>
        <strain evidence="1">Niue_2</strain>
        <tissue evidence="1">Leaf</tissue>
    </source>
</reference>
<evidence type="ECO:0000313" key="2">
    <source>
        <dbReference type="Proteomes" id="UP000652761"/>
    </source>
</evidence>